<dbReference type="InterPro" id="IPR002931">
    <property type="entry name" value="Transglutaminase-like"/>
</dbReference>
<evidence type="ECO:0000313" key="4">
    <source>
        <dbReference type="Proteomes" id="UP000184383"/>
    </source>
</evidence>
<evidence type="ECO:0000256" key="1">
    <source>
        <dbReference type="SAM" id="MobiDB-lite"/>
    </source>
</evidence>
<dbReference type="OrthoDB" id="6129702at2759"/>
<dbReference type="Gene3D" id="3.10.620.30">
    <property type="match status" value="1"/>
</dbReference>
<feature type="domain" description="Transglutaminase-like" evidence="2">
    <location>
        <begin position="384"/>
        <end position="457"/>
    </location>
</feature>
<dbReference type="AlphaFoldDB" id="A0A1L9RS06"/>
<gene>
    <name evidence="3" type="ORF">ASPWEDRAFT_59095</name>
</gene>
<accession>A0A1L9RS06</accession>
<dbReference type="PANTHER" id="PTHR46333:SF5">
    <property type="entry name" value="TRANSGLUTAMINASE-LIKE DOMAIN-CONTAINING PROTEIN"/>
    <property type="match status" value="1"/>
</dbReference>
<dbReference type="PANTHER" id="PTHR46333">
    <property type="entry name" value="CYTOKINESIS PROTEIN 3"/>
    <property type="match status" value="1"/>
</dbReference>
<keyword evidence="4" id="KW-1185">Reference proteome</keyword>
<dbReference type="VEuPathDB" id="FungiDB:ASPWEDRAFT_59095"/>
<proteinExistence type="predicted"/>
<name>A0A1L9RS06_ASPWE</name>
<dbReference type="GO" id="GO:0005737">
    <property type="term" value="C:cytoplasm"/>
    <property type="evidence" value="ECO:0007669"/>
    <property type="project" value="TreeGrafter"/>
</dbReference>
<dbReference type="SUPFAM" id="SSF54001">
    <property type="entry name" value="Cysteine proteinases"/>
    <property type="match status" value="1"/>
</dbReference>
<dbReference type="SMART" id="SM00460">
    <property type="entry name" value="TGc"/>
    <property type="match status" value="1"/>
</dbReference>
<feature type="compositionally biased region" description="Basic residues" evidence="1">
    <location>
        <begin position="95"/>
        <end position="109"/>
    </location>
</feature>
<dbReference type="InterPro" id="IPR038765">
    <property type="entry name" value="Papain-like_cys_pep_sf"/>
</dbReference>
<dbReference type="Pfam" id="PF01841">
    <property type="entry name" value="Transglut_core"/>
    <property type="match status" value="1"/>
</dbReference>
<feature type="compositionally biased region" description="Polar residues" evidence="1">
    <location>
        <begin position="58"/>
        <end position="74"/>
    </location>
</feature>
<feature type="compositionally biased region" description="Polar residues" evidence="1">
    <location>
        <begin position="11"/>
        <end position="25"/>
    </location>
</feature>
<feature type="compositionally biased region" description="Low complexity" evidence="1">
    <location>
        <begin position="113"/>
        <end position="122"/>
    </location>
</feature>
<dbReference type="Proteomes" id="UP000184383">
    <property type="component" value="Unassembled WGS sequence"/>
</dbReference>
<feature type="compositionally biased region" description="Low complexity" evidence="1">
    <location>
        <begin position="143"/>
        <end position="158"/>
    </location>
</feature>
<protein>
    <recommendedName>
        <fullName evidence="2">Transglutaminase-like domain-containing protein</fullName>
    </recommendedName>
</protein>
<dbReference type="EMBL" id="KV878211">
    <property type="protein sequence ID" value="OJJ37653.1"/>
    <property type="molecule type" value="Genomic_DNA"/>
</dbReference>
<feature type="compositionally biased region" description="Polar residues" evidence="1">
    <location>
        <begin position="125"/>
        <end position="142"/>
    </location>
</feature>
<evidence type="ECO:0000259" key="2">
    <source>
        <dbReference type="SMART" id="SM00460"/>
    </source>
</evidence>
<dbReference type="RefSeq" id="XP_040691329.1">
    <property type="nucleotide sequence ID" value="XM_040838432.1"/>
</dbReference>
<organism evidence="3 4">
    <name type="scientific">Aspergillus wentii DTO 134E9</name>
    <dbReference type="NCBI Taxonomy" id="1073089"/>
    <lineage>
        <taxon>Eukaryota</taxon>
        <taxon>Fungi</taxon>
        <taxon>Dikarya</taxon>
        <taxon>Ascomycota</taxon>
        <taxon>Pezizomycotina</taxon>
        <taxon>Eurotiomycetes</taxon>
        <taxon>Eurotiomycetidae</taxon>
        <taxon>Eurotiales</taxon>
        <taxon>Aspergillaceae</taxon>
        <taxon>Aspergillus</taxon>
        <taxon>Aspergillus subgen. Cremei</taxon>
    </lineage>
</organism>
<dbReference type="STRING" id="1073089.A0A1L9RS06"/>
<feature type="region of interest" description="Disordered" evidence="1">
    <location>
        <begin position="1"/>
        <end position="282"/>
    </location>
</feature>
<evidence type="ECO:0000313" key="3">
    <source>
        <dbReference type="EMBL" id="OJJ37653.1"/>
    </source>
</evidence>
<sequence length="667" mass="72014">MAAVTEEPQVMSIQQRIAALNQSHVGRNPNDNDNVDEPPPYTRSHPAYAPPPPPVSRPGTTRNKTVNNPPSNAHGSVLDRSAIGNEPAAAPVDQRKKKAPPPLPSRKKSMPQLAPALPARRPSAGSVQRKISQESLASDTSFSTVSTRRTAGTSSTSVDSNNAGRSLRAPAWGTTDLPPLPPKREEKPAPPPRPKSSGGKSVDMPPVPRLPPRTGSYNNQNNSEQEEAAPKLPTRRLPPPPSASAVDKIRQSGFGGLNKSSSAAEPAPSAVPPPVPLSSRPDLTKLQATKPRMHASHPAAPAPAPSTVCLKCRDFSGPDTHAARYPRETLPSQNMQWLANELTAPFPSPTDKARALFTWLHHNISYDVVAFFNNNVKPSTPAKTLSTGLAVCEGYAGLLATLANHAGLEAVVISGHGKGYGYAPLAPGSSVPPFSAGHAWNAVRIDNGQWKLIDPCWGAGVCQGPGQPYQKLFSPENFTDSNDVFGIKHFPSNREHFYRDDGRPGISWEEYIMGEGIEQPTIFTDAKKHSIGEQSFQPAVSRISVYNHPGPIRFQFNLHCEHWTLKRHDGVIPSLFLLIIHGIDGRNDERIPFNHFRGTTPGGGGDFWYVDVADSRKLGAPGQKLQIVVLTSFGDRKDARGVTKQEYLAQVGRVGMAWAGIAQWELV</sequence>
<reference evidence="4" key="1">
    <citation type="journal article" date="2017" name="Genome Biol.">
        <title>Comparative genomics reveals high biological diversity and specific adaptations in the industrially and medically important fungal genus Aspergillus.</title>
        <authorList>
            <person name="de Vries R.P."/>
            <person name="Riley R."/>
            <person name="Wiebenga A."/>
            <person name="Aguilar-Osorio G."/>
            <person name="Amillis S."/>
            <person name="Uchima C.A."/>
            <person name="Anderluh G."/>
            <person name="Asadollahi M."/>
            <person name="Askin M."/>
            <person name="Barry K."/>
            <person name="Battaglia E."/>
            <person name="Bayram O."/>
            <person name="Benocci T."/>
            <person name="Braus-Stromeyer S.A."/>
            <person name="Caldana C."/>
            <person name="Canovas D."/>
            <person name="Cerqueira G.C."/>
            <person name="Chen F."/>
            <person name="Chen W."/>
            <person name="Choi C."/>
            <person name="Clum A."/>
            <person name="Dos Santos R.A."/>
            <person name="Damasio A.R."/>
            <person name="Diallinas G."/>
            <person name="Emri T."/>
            <person name="Fekete E."/>
            <person name="Flipphi M."/>
            <person name="Freyberg S."/>
            <person name="Gallo A."/>
            <person name="Gournas C."/>
            <person name="Habgood R."/>
            <person name="Hainaut M."/>
            <person name="Harispe M.L."/>
            <person name="Henrissat B."/>
            <person name="Hilden K.S."/>
            <person name="Hope R."/>
            <person name="Hossain A."/>
            <person name="Karabika E."/>
            <person name="Karaffa L."/>
            <person name="Karanyi Z."/>
            <person name="Krasevec N."/>
            <person name="Kuo A."/>
            <person name="Kusch H."/>
            <person name="LaButti K."/>
            <person name="Lagendijk E.L."/>
            <person name="Lapidus A."/>
            <person name="Levasseur A."/>
            <person name="Lindquist E."/>
            <person name="Lipzen A."/>
            <person name="Logrieco A.F."/>
            <person name="MacCabe A."/>
            <person name="Maekelae M.R."/>
            <person name="Malavazi I."/>
            <person name="Melin P."/>
            <person name="Meyer V."/>
            <person name="Mielnichuk N."/>
            <person name="Miskei M."/>
            <person name="Molnar A.P."/>
            <person name="Mule G."/>
            <person name="Ngan C.Y."/>
            <person name="Orejas M."/>
            <person name="Orosz E."/>
            <person name="Ouedraogo J.P."/>
            <person name="Overkamp K.M."/>
            <person name="Park H.-S."/>
            <person name="Perrone G."/>
            <person name="Piumi F."/>
            <person name="Punt P.J."/>
            <person name="Ram A.F."/>
            <person name="Ramon A."/>
            <person name="Rauscher S."/>
            <person name="Record E."/>
            <person name="Riano-Pachon D.M."/>
            <person name="Robert V."/>
            <person name="Roehrig J."/>
            <person name="Ruller R."/>
            <person name="Salamov A."/>
            <person name="Salih N.S."/>
            <person name="Samson R.A."/>
            <person name="Sandor E."/>
            <person name="Sanguinetti M."/>
            <person name="Schuetze T."/>
            <person name="Sepcic K."/>
            <person name="Shelest E."/>
            <person name="Sherlock G."/>
            <person name="Sophianopoulou V."/>
            <person name="Squina F.M."/>
            <person name="Sun H."/>
            <person name="Susca A."/>
            <person name="Todd R.B."/>
            <person name="Tsang A."/>
            <person name="Unkles S.E."/>
            <person name="van de Wiele N."/>
            <person name="van Rossen-Uffink D."/>
            <person name="Oliveira J.V."/>
            <person name="Vesth T.C."/>
            <person name="Visser J."/>
            <person name="Yu J.-H."/>
            <person name="Zhou M."/>
            <person name="Andersen M.R."/>
            <person name="Archer D.B."/>
            <person name="Baker S.E."/>
            <person name="Benoit I."/>
            <person name="Brakhage A.A."/>
            <person name="Braus G.H."/>
            <person name="Fischer R."/>
            <person name="Frisvad J.C."/>
            <person name="Goldman G.H."/>
            <person name="Houbraken J."/>
            <person name="Oakley B."/>
            <person name="Pocsi I."/>
            <person name="Scazzocchio C."/>
            <person name="Seiboth B."/>
            <person name="vanKuyk P.A."/>
            <person name="Wortman J."/>
            <person name="Dyer P.S."/>
            <person name="Grigoriev I.V."/>
        </authorList>
    </citation>
    <scope>NUCLEOTIDE SEQUENCE [LARGE SCALE GENOMIC DNA]</scope>
    <source>
        <strain evidence="4">DTO 134E9</strain>
    </source>
</reference>
<dbReference type="GeneID" id="63754280"/>
<dbReference type="InterPro" id="IPR052557">
    <property type="entry name" value="CAP/Cytokinesis_protein"/>
</dbReference>